<proteinExistence type="predicted"/>
<evidence type="ECO:0000259" key="2">
    <source>
        <dbReference type="Pfam" id="PF02775"/>
    </source>
</evidence>
<dbReference type="EMBL" id="JAFLND010000001">
    <property type="protein sequence ID" value="MBO0328927.1"/>
    <property type="molecule type" value="Genomic_DNA"/>
</dbReference>
<evidence type="ECO:0000256" key="1">
    <source>
        <dbReference type="ARBA" id="ARBA00023002"/>
    </source>
</evidence>
<keyword evidence="1" id="KW-0560">Oxidoreductase</keyword>
<gene>
    <name evidence="3" type="ORF">J0X13_00100</name>
</gene>
<reference evidence="3 4" key="1">
    <citation type="submission" date="2021-03" db="EMBL/GenBank/DDBJ databases">
        <title>Muricauda sp. CAU 1631 isolated from Incheon.</title>
        <authorList>
            <person name="Kim W."/>
        </authorList>
    </citation>
    <scope>NUCLEOTIDE SEQUENCE [LARGE SCALE GENOMIC DNA]</scope>
    <source>
        <strain evidence="3 4">CAU 1631</strain>
    </source>
</reference>
<dbReference type="PANTHER" id="PTHR48084:SF4">
    <property type="entry name" value="2-OXOGLUTARATE OXIDOREDUCTASE SUBUNIT KORB"/>
    <property type="match status" value="1"/>
</dbReference>
<evidence type="ECO:0000313" key="3">
    <source>
        <dbReference type="EMBL" id="MBO0328927.1"/>
    </source>
</evidence>
<feature type="domain" description="Thiamine pyrophosphate enzyme TPP-binding" evidence="2">
    <location>
        <begin position="63"/>
        <end position="210"/>
    </location>
</feature>
<dbReference type="CDD" id="cd03375">
    <property type="entry name" value="TPP_OGFOR"/>
    <property type="match status" value="1"/>
</dbReference>
<dbReference type="Proteomes" id="UP000664163">
    <property type="component" value="Unassembled WGS sequence"/>
</dbReference>
<dbReference type="InterPro" id="IPR051457">
    <property type="entry name" value="2-oxoacid:Fd_oxidoreductase"/>
</dbReference>
<name>A0ABS3ERR7_9FLAO</name>
<evidence type="ECO:0000313" key="4">
    <source>
        <dbReference type="Proteomes" id="UP000664163"/>
    </source>
</evidence>
<sequence length="322" mass="35500">MLVQTHEYCSVPSQDHDYGMEDYGKGVARWCPGCGGHSILTTVQRVCKDMQYEPEKTVVVSGIGCSGRFPHYMGTYGFHGLHGRAFPVASGVKFRRPDLNVFVVTGDGDCCSIGAAHWVHAIRYNMKMVALLFDNGIYGLTKKQTSPTSPLGTHSNTHPRGSVLPPINPIQTTLGLANVSFVAQTVDWNSAHLYATVRKAAEHPGLAFVRIVQRCPAFMRDLYGDIAVNPKNLILLSHENGINLKPKARKAFGRVIEHDPSNIHKAREHAEINNGIPIGLLYQNTDNARYDEYGAHNLGMGVEEKKQNLESLLDQYSTSNSV</sequence>
<dbReference type="RefSeq" id="WP_207069487.1">
    <property type="nucleotide sequence ID" value="NZ_JAFLND010000001.1"/>
</dbReference>
<dbReference type="InterPro" id="IPR029061">
    <property type="entry name" value="THDP-binding"/>
</dbReference>
<comment type="caution">
    <text evidence="3">The sequence shown here is derived from an EMBL/GenBank/DDBJ whole genome shotgun (WGS) entry which is preliminary data.</text>
</comment>
<dbReference type="SUPFAM" id="SSF52518">
    <property type="entry name" value="Thiamin diphosphate-binding fold (THDP-binding)"/>
    <property type="match status" value="1"/>
</dbReference>
<organism evidence="3 4">
    <name type="scientific">[Muricauda] lutisoli</name>
    <dbReference type="NCBI Taxonomy" id="2816035"/>
    <lineage>
        <taxon>Bacteria</taxon>
        <taxon>Pseudomonadati</taxon>
        <taxon>Bacteroidota</taxon>
        <taxon>Flavobacteriia</taxon>
        <taxon>Flavobacteriales</taxon>
        <taxon>Flavobacteriaceae</taxon>
        <taxon>Allomuricauda</taxon>
    </lineage>
</organism>
<dbReference type="Gene3D" id="3.40.50.970">
    <property type="match status" value="1"/>
</dbReference>
<protein>
    <recommendedName>
        <fullName evidence="2">Thiamine pyrophosphate enzyme TPP-binding domain-containing protein</fullName>
    </recommendedName>
</protein>
<accession>A0ABS3ERR7</accession>
<dbReference type="Pfam" id="PF02775">
    <property type="entry name" value="TPP_enzyme_C"/>
    <property type="match status" value="1"/>
</dbReference>
<dbReference type="PANTHER" id="PTHR48084">
    <property type="entry name" value="2-OXOGLUTARATE OXIDOREDUCTASE SUBUNIT KORB-RELATED"/>
    <property type="match status" value="1"/>
</dbReference>
<dbReference type="InterPro" id="IPR011766">
    <property type="entry name" value="TPP_enzyme_TPP-bd"/>
</dbReference>
<keyword evidence="4" id="KW-1185">Reference proteome</keyword>